<keyword evidence="2" id="KW-0808">Transferase</keyword>
<evidence type="ECO:0000259" key="4">
    <source>
        <dbReference type="Pfam" id="PF00195"/>
    </source>
</evidence>
<dbReference type="Proteomes" id="UP000189981">
    <property type="component" value="Unassembled WGS sequence"/>
</dbReference>
<dbReference type="PANTHER" id="PTHR11877">
    <property type="entry name" value="HYDROXYMETHYLGLUTARYL-COA SYNTHASE"/>
    <property type="match status" value="1"/>
</dbReference>
<evidence type="ECO:0000259" key="5">
    <source>
        <dbReference type="Pfam" id="PF02797"/>
    </source>
</evidence>
<feature type="domain" description="Chalcone/stilbene synthase N-terminal" evidence="4">
    <location>
        <begin position="4"/>
        <end position="216"/>
    </location>
</feature>
<dbReference type="Gene3D" id="3.40.47.10">
    <property type="match status" value="2"/>
</dbReference>
<dbReference type="InterPro" id="IPR012328">
    <property type="entry name" value="Chalcone/stilbene_synt_C"/>
</dbReference>
<evidence type="ECO:0000313" key="7">
    <source>
        <dbReference type="Proteomes" id="UP000189981"/>
    </source>
</evidence>
<dbReference type="CDD" id="cd00831">
    <property type="entry name" value="CHS_like"/>
    <property type="match status" value="1"/>
</dbReference>
<dbReference type="SUPFAM" id="SSF53901">
    <property type="entry name" value="Thiolase-like"/>
    <property type="match status" value="1"/>
</dbReference>
<dbReference type="EMBL" id="FUYR01000002">
    <property type="protein sequence ID" value="SKB75451.1"/>
    <property type="molecule type" value="Genomic_DNA"/>
</dbReference>
<feature type="domain" description="Chalcone/stilbene synthase C-terminal" evidence="5">
    <location>
        <begin position="234"/>
        <end position="367"/>
    </location>
</feature>
<dbReference type="PIRSF" id="PIRSF000451">
    <property type="entry name" value="PKS_III"/>
    <property type="match status" value="1"/>
</dbReference>
<dbReference type="GO" id="GO:0030639">
    <property type="term" value="P:polyketide biosynthetic process"/>
    <property type="evidence" value="ECO:0007669"/>
    <property type="project" value="TreeGrafter"/>
</dbReference>
<dbReference type="AlphaFoldDB" id="A0A1T5DUW8"/>
<dbReference type="Pfam" id="PF02797">
    <property type="entry name" value="Chal_sti_synt_C"/>
    <property type="match status" value="1"/>
</dbReference>
<dbReference type="InterPro" id="IPR001099">
    <property type="entry name" value="Chalcone/stilbene_synt_N"/>
</dbReference>
<dbReference type="RefSeq" id="WP_079703115.1">
    <property type="nucleotide sequence ID" value="NZ_FUYR01000002.1"/>
</dbReference>
<name>A0A1T5DUW8_9SPHI</name>
<dbReference type="GO" id="GO:0016747">
    <property type="term" value="F:acyltransferase activity, transferring groups other than amino-acyl groups"/>
    <property type="evidence" value="ECO:0007669"/>
    <property type="project" value="InterPro"/>
</dbReference>
<dbReference type="InterPro" id="IPR011141">
    <property type="entry name" value="Polyketide_synthase_type-III"/>
</dbReference>
<dbReference type="Pfam" id="PF00195">
    <property type="entry name" value="Chal_sti_synt_N"/>
    <property type="match status" value="1"/>
</dbReference>
<evidence type="ECO:0000256" key="2">
    <source>
        <dbReference type="ARBA" id="ARBA00022679"/>
    </source>
</evidence>
<dbReference type="STRING" id="572036.SAMN05661099_2628"/>
<dbReference type="InterPro" id="IPR016039">
    <property type="entry name" value="Thiolase-like"/>
</dbReference>
<feature type="active site" description="Acyl-thioester intermediate" evidence="3">
    <location>
        <position position="156"/>
    </location>
</feature>
<evidence type="ECO:0000256" key="3">
    <source>
        <dbReference type="PIRSR" id="PIRSR000451-1"/>
    </source>
</evidence>
<comment type="similarity">
    <text evidence="1">Belongs to the thiolase-like superfamily. Chalcone/stilbene synthases family.</text>
</comment>
<evidence type="ECO:0000313" key="6">
    <source>
        <dbReference type="EMBL" id="SKB75451.1"/>
    </source>
</evidence>
<sequence length="374" mass="41333">MSSCISAIGTANPEYRTSQKDIYQFMVEAFDLDQNNASRLKLIYDNSGIEHRFSVLPDFGKKVNRERKLFQSFQDDKPFPGTASRMDQYQEKAAGIAAAAAKKCLEGFDNNIYSKITHLITVSCTGMYAPGIDINLVELLGLNHSVERTCINFMGCYGALNALKTADYICRAQENAKVLIVCIELCTLHFQKENTLDNWVANSLFSDGAAAALVESSCQRYGTGNILSLDTFYSEFIPAAKNEMGWNIGDNGFEMKLTSKVSKLILKHIPAIVSKTLEKAGMNVDDVNTYAIHPGGRKILEAAETALGFSKEKNDYSYQVLRDFGNMSSASILFVLEKILTEKTSEEKTILGCAFGPGLTVESMILKRDSDARL</sequence>
<organism evidence="6 7">
    <name type="scientific">Daejeonella lutea</name>
    <dbReference type="NCBI Taxonomy" id="572036"/>
    <lineage>
        <taxon>Bacteria</taxon>
        <taxon>Pseudomonadati</taxon>
        <taxon>Bacteroidota</taxon>
        <taxon>Sphingobacteriia</taxon>
        <taxon>Sphingobacteriales</taxon>
        <taxon>Sphingobacteriaceae</taxon>
        <taxon>Daejeonella</taxon>
    </lineage>
</organism>
<accession>A0A1T5DUW8</accession>
<proteinExistence type="inferred from homology"/>
<gene>
    <name evidence="6" type="ORF">SAMN05661099_2628</name>
</gene>
<dbReference type="OrthoDB" id="9786288at2"/>
<evidence type="ECO:0000256" key="1">
    <source>
        <dbReference type="ARBA" id="ARBA00005531"/>
    </source>
</evidence>
<dbReference type="PANTHER" id="PTHR11877:SF46">
    <property type="entry name" value="TYPE III POLYKETIDE SYNTHASE A"/>
    <property type="match status" value="1"/>
</dbReference>
<reference evidence="7" key="1">
    <citation type="submission" date="2017-02" db="EMBL/GenBank/DDBJ databases">
        <authorList>
            <person name="Varghese N."/>
            <person name="Submissions S."/>
        </authorList>
    </citation>
    <scope>NUCLEOTIDE SEQUENCE [LARGE SCALE GENOMIC DNA]</scope>
    <source>
        <strain evidence="7">DSM 22385</strain>
    </source>
</reference>
<protein>
    <submittedName>
        <fullName evidence="6">Predicted naringenin-chalcone synthase</fullName>
    </submittedName>
</protein>
<keyword evidence="7" id="KW-1185">Reference proteome</keyword>